<dbReference type="Pfam" id="PF00740">
    <property type="entry name" value="VP1_2"/>
    <property type="match status" value="1"/>
</dbReference>
<dbReference type="EMBL" id="MT138246">
    <property type="protein sequence ID" value="QKN88761.1"/>
    <property type="molecule type" value="Genomic_DNA"/>
</dbReference>
<dbReference type="Pfam" id="PF08398">
    <property type="entry name" value="Phospholip_A2_4"/>
    <property type="match status" value="1"/>
</dbReference>
<evidence type="ECO:0000313" key="9">
    <source>
        <dbReference type="EMBL" id="QKN88761.1"/>
    </source>
</evidence>
<name>A0A6M9Z739_9VIRU</name>
<dbReference type="Gene3D" id="2.170.30.10">
    <property type="entry name" value="Parvovirus coat protein VP1/VP2"/>
    <property type="match status" value="1"/>
</dbReference>
<evidence type="ECO:0000256" key="1">
    <source>
        <dbReference type="ARBA" id="ARBA00004328"/>
    </source>
</evidence>
<feature type="domain" description="Coat protein VP1/VP2 Parvovirus" evidence="7">
    <location>
        <begin position="225"/>
        <end position="717"/>
    </location>
</feature>
<reference evidence="9" key="1">
    <citation type="submission" date="2020-01" db="EMBL/GenBank/DDBJ databases">
        <title>Viral genomes from wild and zoo birds in China.</title>
        <authorList>
            <person name="Xiao Y."/>
            <person name="Shan T."/>
            <person name="Yang S."/>
            <person name="Zhang W."/>
        </authorList>
    </citation>
    <scope>NUCLEOTIDE SEQUENCE</scope>
    <source>
        <strain evidence="9">Hftbif16par1</strain>
    </source>
</reference>
<feature type="compositionally biased region" description="Gly residues" evidence="6">
    <location>
        <begin position="208"/>
        <end position="220"/>
    </location>
</feature>
<proteinExistence type="inferred from homology"/>
<dbReference type="InterPro" id="IPR001403">
    <property type="entry name" value="Parvovirus_coat"/>
</dbReference>
<feature type="region of interest" description="Disordered" evidence="6">
    <location>
        <begin position="555"/>
        <end position="601"/>
    </location>
</feature>
<evidence type="ECO:0000256" key="2">
    <source>
        <dbReference type="ARBA" id="ARBA00005398"/>
    </source>
</evidence>
<keyword evidence="4" id="KW-0167">Capsid protein</keyword>
<dbReference type="InterPro" id="IPR036952">
    <property type="entry name" value="VP1/VP2"/>
</dbReference>
<keyword evidence="5" id="KW-0946">Virion</keyword>
<sequence length="747" mass="81912">MSAADSVPDWLENFVRKHIVNPVAEFAHLEAGAPKPKPNQQHQGDDPSASRFGEARPKGDDSRGLVLPGYKYLGPFNGLDKGEPVNAADAAALEHDKAYDQQLQAGDNPYLKYNHADAEFQETLKDDTSFGGNLGKAVFQAKKRVLEPFGLVEEAAKTAPTGKKLPDKPEYNIEVEHTPAKRPRPLEPPPTGDNGASTSTGGATPSGVGSGTMSAGGGAPMGDDHQGADGVGNASGNWHCDSQWVGDHVVTRSTRTWVLPSYNNHLYKQINSASGGNKDNAYFGYSTPWGYFDFNRFQCHFSPRDWQRLVNNNWGFRPKSLKVKIFNIQVKEVTTNDGTTTIANNLTSTVQVFADSDYQLPYVLGNATQGTLPPFPPDVFMLPQYAYATLNSGGGPATSGRSAFYCLEYFPSQMLRTGNNFELTYEFESVPFHSGFAPNQFLNRLSNPLIDQYLYRMTGVNGSKAAIFQKCNASDWASKYQNWFPGPVYRIQGWNTTNVSGNNNPGSNAVWESKSKVLLGEATNAVIPGPNGMCNYSQDLGRIAWDNTMVFEKDPTATGTTATKSDDSLLSTREDETQATNPLAFKPAGKCANNDQNASTAATTQDVNFHGLYPGSVWMDRDVYLQGPIWAKIPDVDGNIHPSPHMGGFGLKHPPPMVLIKNTPVPANPATEFNPTKINSFITQYSTGQITVEMTWELKKETSKRWNPEMQFTNNYANASGMDFTVSSEGHYWNSRPIGTRWLTKPL</sequence>
<dbReference type="InterPro" id="IPR013607">
    <property type="entry name" value="Phospholipase_A2-like"/>
</dbReference>
<dbReference type="GO" id="GO:0005198">
    <property type="term" value="F:structural molecule activity"/>
    <property type="evidence" value="ECO:0007669"/>
    <property type="project" value="InterPro"/>
</dbReference>
<dbReference type="GO" id="GO:0039615">
    <property type="term" value="C:T=1 icosahedral viral capsid"/>
    <property type="evidence" value="ECO:0007669"/>
    <property type="project" value="UniProtKB-KW"/>
</dbReference>
<dbReference type="SUPFAM" id="SSF88645">
    <property type="entry name" value="ssDNA viruses"/>
    <property type="match status" value="1"/>
</dbReference>
<dbReference type="InterPro" id="IPR016184">
    <property type="entry name" value="Capsid/spike_ssDNA_virus"/>
</dbReference>
<evidence type="ECO:0000259" key="8">
    <source>
        <dbReference type="Pfam" id="PF08398"/>
    </source>
</evidence>
<evidence type="ECO:0000256" key="3">
    <source>
        <dbReference type="ARBA" id="ARBA00022431"/>
    </source>
</evidence>
<evidence type="ECO:0000256" key="4">
    <source>
        <dbReference type="ARBA" id="ARBA00022561"/>
    </source>
</evidence>
<accession>A0A6M9Z739</accession>
<feature type="domain" description="Phospholipase A2-like" evidence="8">
    <location>
        <begin position="63"/>
        <end position="142"/>
    </location>
</feature>
<keyword evidence="3" id="KW-1140">T=1 icosahedral capsid protein</keyword>
<comment type="subcellular location">
    <subcellularLocation>
        <location evidence="1">Virion</location>
    </subcellularLocation>
</comment>
<feature type="compositionally biased region" description="Polar residues" evidence="6">
    <location>
        <begin position="194"/>
        <end position="203"/>
    </location>
</feature>
<feature type="compositionally biased region" description="Basic and acidic residues" evidence="6">
    <location>
        <begin position="564"/>
        <end position="576"/>
    </location>
</feature>
<feature type="compositionally biased region" description="Basic and acidic residues" evidence="6">
    <location>
        <begin position="53"/>
        <end position="63"/>
    </location>
</feature>
<organism evidence="9">
    <name type="scientific">Dependoparvovirus sp</name>
    <dbReference type="NCBI Taxonomy" id="2052559"/>
    <lineage>
        <taxon>Viruses</taxon>
        <taxon>Monodnaviria</taxon>
        <taxon>Shotokuvirae</taxon>
        <taxon>Cossaviricota</taxon>
        <taxon>Quintoviricetes</taxon>
        <taxon>Piccovirales</taxon>
        <taxon>Parvoviridae</taxon>
        <taxon>Parvovirinae</taxon>
        <taxon>Dependoparvovirus</taxon>
    </lineage>
</organism>
<feature type="region of interest" description="Disordered" evidence="6">
    <location>
        <begin position="177"/>
        <end position="234"/>
    </location>
</feature>
<protein>
    <submittedName>
        <fullName evidence="9">Capsid protein</fullName>
    </submittedName>
</protein>
<evidence type="ECO:0000256" key="5">
    <source>
        <dbReference type="ARBA" id="ARBA00022844"/>
    </source>
</evidence>
<comment type="similarity">
    <text evidence="2">Belongs to the parvoviridae capsid protein family.</text>
</comment>
<evidence type="ECO:0000259" key="7">
    <source>
        <dbReference type="Pfam" id="PF00740"/>
    </source>
</evidence>
<evidence type="ECO:0000256" key="6">
    <source>
        <dbReference type="SAM" id="MobiDB-lite"/>
    </source>
</evidence>
<feature type="region of interest" description="Disordered" evidence="6">
    <location>
        <begin position="28"/>
        <end position="66"/>
    </location>
</feature>